<dbReference type="Proteomes" id="UP000683925">
    <property type="component" value="Unassembled WGS sequence"/>
</dbReference>
<evidence type="ECO:0000313" key="5">
    <source>
        <dbReference type="Proteomes" id="UP000683925"/>
    </source>
</evidence>
<evidence type="ECO:0000313" key="4">
    <source>
        <dbReference type="EMBL" id="CAD8177489.1"/>
    </source>
</evidence>
<dbReference type="OMA" id="TQTIDIW"/>
<dbReference type="InterPro" id="IPR000719">
    <property type="entry name" value="Prot_kinase_dom"/>
</dbReference>
<organism evidence="4 5">
    <name type="scientific">Paramecium octaurelia</name>
    <dbReference type="NCBI Taxonomy" id="43137"/>
    <lineage>
        <taxon>Eukaryota</taxon>
        <taxon>Sar</taxon>
        <taxon>Alveolata</taxon>
        <taxon>Ciliophora</taxon>
        <taxon>Intramacronucleata</taxon>
        <taxon>Oligohymenophorea</taxon>
        <taxon>Peniculida</taxon>
        <taxon>Parameciidae</taxon>
        <taxon>Paramecium</taxon>
    </lineage>
</organism>
<evidence type="ECO:0000256" key="2">
    <source>
        <dbReference type="SAM" id="MobiDB-lite"/>
    </source>
</evidence>
<dbReference type="SMART" id="SM00220">
    <property type="entry name" value="S_TKc"/>
    <property type="match status" value="1"/>
</dbReference>
<evidence type="ECO:0000259" key="3">
    <source>
        <dbReference type="PROSITE" id="PS50011"/>
    </source>
</evidence>
<reference evidence="4" key="1">
    <citation type="submission" date="2021-01" db="EMBL/GenBank/DDBJ databases">
        <authorList>
            <consortium name="Genoscope - CEA"/>
            <person name="William W."/>
        </authorList>
    </citation>
    <scope>NUCLEOTIDE SEQUENCE</scope>
</reference>
<dbReference type="EMBL" id="CAJJDP010000068">
    <property type="protein sequence ID" value="CAD8177489.1"/>
    <property type="molecule type" value="Genomic_DNA"/>
</dbReference>
<dbReference type="PANTHER" id="PTHR44167:SF18">
    <property type="entry name" value="PROTEIN KINASE DOMAIN-CONTAINING PROTEIN"/>
    <property type="match status" value="1"/>
</dbReference>
<dbReference type="PROSITE" id="PS00108">
    <property type="entry name" value="PROTEIN_KINASE_ST"/>
    <property type="match status" value="1"/>
</dbReference>
<dbReference type="InterPro" id="IPR008271">
    <property type="entry name" value="Ser/Thr_kinase_AS"/>
</dbReference>
<dbReference type="GO" id="GO:0004674">
    <property type="term" value="F:protein serine/threonine kinase activity"/>
    <property type="evidence" value="ECO:0007669"/>
    <property type="project" value="TreeGrafter"/>
</dbReference>
<keyword evidence="5" id="KW-1185">Reference proteome</keyword>
<accession>A0A8S1VPJ6</accession>
<dbReference type="OrthoDB" id="5986190at2759"/>
<feature type="region of interest" description="Disordered" evidence="2">
    <location>
        <begin position="575"/>
        <end position="595"/>
    </location>
</feature>
<feature type="coiled-coil region" evidence="1">
    <location>
        <begin position="525"/>
        <end position="555"/>
    </location>
</feature>
<dbReference type="AlphaFoldDB" id="A0A8S1VPJ6"/>
<evidence type="ECO:0000256" key="1">
    <source>
        <dbReference type="SAM" id="Coils"/>
    </source>
</evidence>
<proteinExistence type="predicted"/>
<dbReference type="GO" id="GO:0005737">
    <property type="term" value="C:cytoplasm"/>
    <property type="evidence" value="ECO:0007669"/>
    <property type="project" value="TreeGrafter"/>
</dbReference>
<keyword evidence="1" id="KW-0175">Coiled coil</keyword>
<dbReference type="Pfam" id="PF00069">
    <property type="entry name" value="Pkinase"/>
    <property type="match status" value="1"/>
</dbReference>
<dbReference type="PANTHER" id="PTHR44167">
    <property type="entry name" value="OVARIAN-SPECIFIC SERINE/THREONINE-PROTEIN KINASE LOK-RELATED"/>
    <property type="match status" value="1"/>
</dbReference>
<sequence>MNSQHKFVFRLIFIQYFLQNKMQQTQQNWQGKQINAATLDNPNRNYKIESVLGSGSQGSVYLGKHIINNFQQNNVAMKIQSYMSEQEIQFLKSLILYQKQYEGNKQNAQSYNPSQIVRIFDFFQYNEFWILVMELGTQDLYKFIQQKQQLPIQQLGQVLKQITKSIAFLHDNQLIHRDIKPENYILIGDEYKLIDFGLVTTQFRQKTTNVGTVLYQAPELITNQNNYTQTIDIWSLGCLFYEILSGQPLIQGINQDQVQKMILAHKQDCTAINLRINSLSCNKEIKDMIVRMLDPNPENRLQCQQIMEILDSKFSLQKFPIINNFPPQVNILKAQNNQLPIIQYQQIPQQQQGIVMQFNQQNQQSNSQSLVEIQKQLAQQQTLLESITTNFTLLSAFLQDSKKMMNEVQKEQGQQKIEINQIKNGLKAEIQNILVEKLEPYQNNTCSKLDKLFEEQKTIMIDQQQQLLVQNKDIMTLIQQSITNKLQDQEEFQKILKESFNNQEQLKQLTQESFDKQEQQITIIKKSLEENSKELKEFYEKLNNYYHQIQKEKQQNTTKLLPNKNPDNFQQQSEKINQKNSNQQQNQNNQPPICNNDQKIYDGQFLKNALITKKKKKSNEQQRLLTDKIQLIKVQYNS</sequence>
<dbReference type="GO" id="GO:0044773">
    <property type="term" value="P:mitotic DNA damage checkpoint signaling"/>
    <property type="evidence" value="ECO:0007669"/>
    <property type="project" value="TreeGrafter"/>
</dbReference>
<dbReference type="PROSITE" id="PS50011">
    <property type="entry name" value="PROTEIN_KINASE_DOM"/>
    <property type="match status" value="1"/>
</dbReference>
<protein>
    <recommendedName>
        <fullName evidence="3">Protein kinase domain-containing protein</fullName>
    </recommendedName>
</protein>
<feature type="domain" description="Protein kinase" evidence="3">
    <location>
        <begin position="46"/>
        <end position="314"/>
    </location>
</feature>
<comment type="caution">
    <text evidence="4">The sequence shown here is derived from an EMBL/GenBank/DDBJ whole genome shotgun (WGS) entry which is preliminary data.</text>
</comment>
<name>A0A8S1VPJ6_PAROT</name>
<dbReference type="GO" id="GO:0005634">
    <property type="term" value="C:nucleus"/>
    <property type="evidence" value="ECO:0007669"/>
    <property type="project" value="TreeGrafter"/>
</dbReference>
<gene>
    <name evidence="4" type="ORF">POCTA_138.1.T0690056</name>
</gene>
<dbReference type="GO" id="GO:0005524">
    <property type="term" value="F:ATP binding"/>
    <property type="evidence" value="ECO:0007669"/>
    <property type="project" value="InterPro"/>
</dbReference>